<dbReference type="RefSeq" id="XP_014183398.1">
    <property type="nucleotide sequence ID" value="XM_014327923.1"/>
</dbReference>
<protein>
    <recommendedName>
        <fullName evidence="4">Phytoene synthase</fullName>
    </recommendedName>
</protein>
<accession>J5REI6</accession>
<dbReference type="Gene3D" id="1.10.600.10">
    <property type="entry name" value="Farnesyl Diphosphate Synthase"/>
    <property type="match status" value="1"/>
</dbReference>
<dbReference type="KEGG" id="tasa:A1Q1_06319"/>
<dbReference type="Pfam" id="PF00494">
    <property type="entry name" value="SQS_PSY"/>
    <property type="match status" value="1"/>
</dbReference>
<dbReference type="OrthoDB" id="270318at2759"/>
<dbReference type="HOGENOM" id="CLU_037269_6_2_1"/>
<reference evidence="2 3" key="1">
    <citation type="journal article" date="2012" name="Eukaryot. Cell">
        <title>Draft genome sequence of CBS 2479, the standard type strain of Trichosporon asahii.</title>
        <authorList>
            <person name="Yang R.Y."/>
            <person name="Li H.T."/>
            <person name="Zhu H."/>
            <person name="Zhou G.P."/>
            <person name="Wang M."/>
            <person name="Wang L."/>
        </authorList>
    </citation>
    <scope>NUCLEOTIDE SEQUENCE [LARGE SCALE GENOMIC DNA]</scope>
    <source>
        <strain evidence="3">ATCC 90039 / CBS 2479 / JCM 2466 / KCTC 7840 / NCYC 2677 / UAMH 7654</strain>
    </source>
</reference>
<sequence length="361" mass="39468">MLTTLRTTAARSVGGSSLRAVGVAPALARGHAGCSGHHHPPPPESSTTTKAEKKELPHRASGTPLNVPTTQGGPSDADAYCASLVQRLDPDAWLQSYFWPRREKAWWLAIRAFNLHQVSTTVSQPAIAAMRFQFWRDALAQIWAGKPPQHPVAIALAEAHKYRPIQKYYLNRLIETRAKNLSAPPASADLDAYLAAHAPIPDALLQTGLTLVVPPTAPETSKLAHTLSHVANTLSVVSLLRQLPSAIGKQQNPLPSAICANNGLSDEELFRDPGGKKARDAVFEVATRGMDEMITARRDLKDWNGAVKPSAAMPVFLAAVPAERWLKRLEEVDFDVTSKKMARHDWRLAPAIWARYLRGKL</sequence>
<comment type="caution">
    <text evidence="2">The sequence shown here is derived from an EMBL/GenBank/DDBJ whole genome shotgun (WGS) entry which is preliminary data.</text>
</comment>
<feature type="region of interest" description="Disordered" evidence="1">
    <location>
        <begin position="30"/>
        <end position="73"/>
    </location>
</feature>
<dbReference type="Proteomes" id="UP000002748">
    <property type="component" value="Unassembled WGS sequence"/>
</dbReference>
<dbReference type="SUPFAM" id="SSF48576">
    <property type="entry name" value="Terpenoid synthases"/>
    <property type="match status" value="1"/>
</dbReference>
<dbReference type="AlphaFoldDB" id="J5REI6"/>
<dbReference type="VEuPathDB" id="FungiDB:A1Q1_06319"/>
<dbReference type="InterPro" id="IPR008949">
    <property type="entry name" value="Isoprenoid_synthase_dom_sf"/>
</dbReference>
<dbReference type="GeneID" id="25989831"/>
<proteinExistence type="predicted"/>
<feature type="compositionally biased region" description="Polar residues" evidence="1">
    <location>
        <begin position="63"/>
        <end position="73"/>
    </location>
</feature>
<evidence type="ECO:0008006" key="4">
    <source>
        <dbReference type="Google" id="ProtNLM"/>
    </source>
</evidence>
<organism evidence="2 3">
    <name type="scientific">Trichosporon asahii var. asahii (strain ATCC 90039 / CBS 2479 / JCM 2466 / KCTC 7840 / NBRC 103889/ NCYC 2677 / UAMH 7654)</name>
    <name type="common">Yeast</name>
    <dbReference type="NCBI Taxonomy" id="1186058"/>
    <lineage>
        <taxon>Eukaryota</taxon>
        <taxon>Fungi</taxon>
        <taxon>Dikarya</taxon>
        <taxon>Basidiomycota</taxon>
        <taxon>Agaricomycotina</taxon>
        <taxon>Tremellomycetes</taxon>
        <taxon>Trichosporonales</taxon>
        <taxon>Trichosporonaceae</taxon>
        <taxon>Trichosporon</taxon>
    </lineage>
</organism>
<evidence type="ECO:0000313" key="2">
    <source>
        <dbReference type="EMBL" id="EJT52213.1"/>
    </source>
</evidence>
<dbReference type="EMBL" id="ALBS01000032">
    <property type="protein sequence ID" value="EJT52213.1"/>
    <property type="molecule type" value="Genomic_DNA"/>
</dbReference>
<name>J5REI6_TRIAS</name>
<gene>
    <name evidence="2" type="ORF">A1Q1_06319</name>
</gene>
<evidence type="ECO:0000313" key="3">
    <source>
        <dbReference type="Proteomes" id="UP000002748"/>
    </source>
</evidence>
<dbReference type="InterPro" id="IPR002060">
    <property type="entry name" value="Squ/phyt_synthse"/>
</dbReference>
<evidence type="ECO:0000256" key="1">
    <source>
        <dbReference type="SAM" id="MobiDB-lite"/>
    </source>
</evidence>